<proteinExistence type="predicted"/>
<dbReference type="EMBL" id="CU459003">
    <property type="protein sequence ID" value="CAM77559.1"/>
    <property type="molecule type" value="Genomic_DNA"/>
</dbReference>
<evidence type="ECO:0000313" key="1">
    <source>
        <dbReference type="EMBL" id="CAM77557.1"/>
    </source>
</evidence>
<accession>A4U3V0</accession>
<gene>
    <name evidence="1" type="ORF">MGR_1681</name>
    <name evidence="2" type="ORF">MGR_2579</name>
</gene>
<organism evidence="1">
    <name type="scientific">Magnetospirillum gryphiswaldense</name>
    <dbReference type="NCBI Taxonomy" id="55518"/>
    <lineage>
        <taxon>Bacteria</taxon>
        <taxon>Pseudomonadati</taxon>
        <taxon>Pseudomonadota</taxon>
        <taxon>Alphaproteobacteria</taxon>
        <taxon>Rhodospirillales</taxon>
        <taxon>Rhodospirillaceae</taxon>
        <taxon>Magnetospirillum</taxon>
    </lineage>
</organism>
<dbReference type="EMBL" id="CU459003">
    <property type="protein sequence ID" value="CAM77557.1"/>
    <property type="molecule type" value="Genomic_DNA"/>
</dbReference>
<sequence>MSERKYGAWPGSIRSAFEVARTVRTGKPTFALQIGSGEGVR</sequence>
<reference evidence="1" key="1">
    <citation type="journal article" date="2007" name="J. Bacteriol.">
        <title>Comparative genome analysis of four magnetotactic bacteria reveals a complex set of group-specific genes implicated in magnetosome biomineralization and function.</title>
        <authorList>
            <person name="Richter M."/>
            <person name="Kube M."/>
            <person name="Bazylinski D.A."/>
            <person name="Lombardot T."/>
            <person name="Gloeckner F.O."/>
            <person name="Reinhardt R."/>
            <person name="Schueler D."/>
        </authorList>
    </citation>
    <scope>NUCLEOTIDE SEQUENCE</scope>
    <source>
        <strain evidence="1">MSR-1</strain>
    </source>
</reference>
<protein>
    <submittedName>
        <fullName evidence="1">Uncharacterized protein</fullName>
    </submittedName>
</protein>
<dbReference type="AlphaFoldDB" id="A4U3V0"/>
<name>A4U3V0_9PROT</name>
<evidence type="ECO:0000313" key="2">
    <source>
        <dbReference type="EMBL" id="CAM77559.1"/>
    </source>
</evidence>